<dbReference type="EMBL" id="DVLX01000083">
    <property type="protein sequence ID" value="HIT99932.1"/>
    <property type="molecule type" value="Genomic_DNA"/>
</dbReference>
<dbReference type="AlphaFoldDB" id="A0A9D1KVB2"/>
<feature type="transmembrane region" description="Helical" evidence="1">
    <location>
        <begin position="194"/>
        <end position="219"/>
    </location>
</feature>
<proteinExistence type="predicted"/>
<evidence type="ECO:0000313" key="2">
    <source>
        <dbReference type="EMBL" id="HIT99932.1"/>
    </source>
</evidence>
<organism evidence="2 3">
    <name type="scientific">Candidatus Allocopromorpha excrementavium</name>
    <dbReference type="NCBI Taxonomy" id="2840741"/>
    <lineage>
        <taxon>Bacteria</taxon>
        <taxon>Bacillati</taxon>
        <taxon>Bacillota</taxon>
        <taxon>Clostridia</taxon>
        <taxon>Eubacteriales</taxon>
        <taxon>Eubacteriaceae</taxon>
        <taxon>Eubacteriaceae incertae sedis</taxon>
        <taxon>Candidatus Allocopromorpha</taxon>
    </lineage>
</organism>
<feature type="transmembrane region" description="Helical" evidence="1">
    <location>
        <begin position="239"/>
        <end position="264"/>
    </location>
</feature>
<feature type="transmembrane region" description="Helical" evidence="1">
    <location>
        <begin position="16"/>
        <end position="38"/>
    </location>
</feature>
<keyword evidence="1" id="KW-0472">Membrane</keyword>
<accession>A0A9D1KVB2</accession>
<reference evidence="2" key="2">
    <citation type="journal article" date="2021" name="PeerJ">
        <title>Extensive microbial diversity within the chicken gut microbiome revealed by metagenomics and culture.</title>
        <authorList>
            <person name="Gilroy R."/>
            <person name="Ravi A."/>
            <person name="Getino M."/>
            <person name="Pursley I."/>
            <person name="Horton D.L."/>
            <person name="Alikhan N.F."/>
            <person name="Baker D."/>
            <person name="Gharbi K."/>
            <person name="Hall N."/>
            <person name="Watson M."/>
            <person name="Adriaenssens E.M."/>
            <person name="Foster-Nyarko E."/>
            <person name="Jarju S."/>
            <person name="Secka A."/>
            <person name="Antonio M."/>
            <person name="Oren A."/>
            <person name="Chaudhuri R.R."/>
            <person name="La Ragione R."/>
            <person name="Hildebrand F."/>
            <person name="Pallen M.J."/>
        </authorList>
    </citation>
    <scope>NUCLEOTIDE SEQUENCE</scope>
    <source>
        <strain evidence="2">CHK176-22527</strain>
    </source>
</reference>
<sequence length="276" mass="29762">MTGKLIKYEIRSSIKMMAVIWAALIAVSVLFSLSINFLSDLVIDSGNGINTIVGIVEIITGIMYFAVFVALVVATVVMIILRFYKGLLGDEGYLMHTLPVKPWQLITSKGIVAAIVVIGSIIIAFLSIMILAGINSVGIFPEMFGVIRRAWEENHGYVLLAIEVIVLLILSLLKSIYQVYAALSIGQLAGKHRILLSLGAYIGLSIAVTTMLVIIAVIADQFGLSTWFGGLFIGSTSDVIGAGQAAVVSMFIFTAIQLVGFHVITERILSLKLNLQ</sequence>
<feature type="transmembrane region" description="Helical" evidence="1">
    <location>
        <begin position="154"/>
        <end position="173"/>
    </location>
</feature>
<keyword evidence="1" id="KW-1133">Transmembrane helix</keyword>
<dbReference type="Proteomes" id="UP000824159">
    <property type="component" value="Unassembled WGS sequence"/>
</dbReference>
<reference evidence="2" key="1">
    <citation type="submission" date="2020-10" db="EMBL/GenBank/DDBJ databases">
        <authorList>
            <person name="Gilroy R."/>
        </authorList>
    </citation>
    <scope>NUCLEOTIDE SEQUENCE</scope>
    <source>
        <strain evidence="2">CHK176-22527</strain>
    </source>
</reference>
<feature type="transmembrane region" description="Helical" evidence="1">
    <location>
        <begin position="111"/>
        <end position="134"/>
    </location>
</feature>
<name>A0A9D1KVB2_9FIRM</name>
<evidence type="ECO:0000256" key="1">
    <source>
        <dbReference type="SAM" id="Phobius"/>
    </source>
</evidence>
<comment type="caution">
    <text evidence="2">The sequence shown here is derived from an EMBL/GenBank/DDBJ whole genome shotgun (WGS) entry which is preliminary data.</text>
</comment>
<protein>
    <submittedName>
        <fullName evidence="2">Uncharacterized protein</fullName>
    </submittedName>
</protein>
<keyword evidence="1" id="KW-0812">Transmembrane</keyword>
<feature type="transmembrane region" description="Helical" evidence="1">
    <location>
        <begin position="58"/>
        <end position="81"/>
    </location>
</feature>
<gene>
    <name evidence="2" type="ORF">IAD12_06740</name>
</gene>
<evidence type="ECO:0000313" key="3">
    <source>
        <dbReference type="Proteomes" id="UP000824159"/>
    </source>
</evidence>